<evidence type="ECO:0000259" key="3">
    <source>
        <dbReference type="Pfam" id="PF23771"/>
    </source>
</evidence>
<dbReference type="EMBL" id="BOOG01000017">
    <property type="protein sequence ID" value="GIH69775.1"/>
    <property type="molecule type" value="Genomic_DNA"/>
</dbReference>
<evidence type="ECO:0008006" key="6">
    <source>
        <dbReference type="Google" id="ProtNLM"/>
    </source>
</evidence>
<protein>
    <recommendedName>
        <fullName evidence="6">DUF2786 domain-containing protein</fullName>
    </recommendedName>
</protein>
<dbReference type="AlphaFoldDB" id="A0A8J3R7G7"/>
<feature type="domain" description="DUF2786" evidence="2">
    <location>
        <begin position="216"/>
        <end position="254"/>
    </location>
</feature>
<comment type="caution">
    <text evidence="4">The sequence shown here is derived from an EMBL/GenBank/DDBJ whole genome shotgun (WGS) entry which is preliminary data.</text>
</comment>
<keyword evidence="5" id="KW-1185">Reference proteome</keyword>
<evidence type="ECO:0000313" key="5">
    <source>
        <dbReference type="Proteomes" id="UP000610966"/>
    </source>
</evidence>
<gene>
    <name evidence="4" type="ORF">Mth01_20280</name>
</gene>
<feature type="region of interest" description="Disordered" evidence="1">
    <location>
        <begin position="1"/>
        <end position="42"/>
    </location>
</feature>
<reference evidence="4" key="1">
    <citation type="submission" date="2021-01" db="EMBL/GenBank/DDBJ databases">
        <title>Whole genome shotgun sequence of Sphaerimonospora thailandensis NBRC 107569.</title>
        <authorList>
            <person name="Komaki H."/>
            <person name="Tamura T."/>
        </authorList>
    </citation>
    <scope>NUCLEOTIDE SEQUENCE</scope>
    <source>
        <strain evidence="4">NBRC 107569</strain>
    </source>
</reference>
<dbReference type="RefSeq" id="WP_204014953.1">
    <property type="nucleotide sequence ID" value="NZ_BOOG01000017.1"/>
</dbReference>
<feature type="domain" description="DUF7168" evidence="3">
    <location>
        <begin position="287"/>
        <end position="391"/>
    </location>
</feature>
<evidence type="ECO:0000256" key="1">
    <source>
        <dbReference type="SAM" id="MobiDB-lite"/>
    </source>
</evidence>
<evidence type="ECO:0000259" key="2">
    <source>
        <dbReference type="Pfam" id="PF10979"/>
    </source>
</evidence>
<dbReference type="InterPro" id="IPR055592">
    <property type="entry name" value="DUF7168"/>
</dbReference>
<dbReference type="Proteomes" id="UP000610966">
    <property type="component" value="Unassembled WGS sequence"/>
</dbReference>
<sequence length="449" mass="49038">MGKANRERRRAKEKERKRRRQGPSGQTGDAWGFPGWQPQPQPSAEEIVAGLLSAALDARLDGDDGQFSRYAAALAETPAELRPAVDRMLLGVLNQNVTFAWRNGWQPTDVIRLVGRELGARHVRLATDAIASEMCAYAPATVDERWLDQLAALDAKVWWQRDDEYLREDGDRLGMVTCALQVISLLAGLPRLERLCPLPGTARRTARPAGRAVDERMLARVRALLAKAESTEFEAEAETFTAAAQSLMSRYSIDAALLAAETEDRSAADGPEGRRLGIDAPYEAPKAVLLDVIAKANHCRSVWSRRLGFATVLGFPADLAAVEVLFTSLLVQATTAMRLAGSHRDVLGRSRTRSFRQSFLAAYAQRIGERLSEVAGEAVQQAAAETGKDLLPVLAARDRVVEEKVEKMFPDLNMVGAGSINNREGWLSGRAAADQAVLDVRTKIAEATS</sequence>
<dbReference type="Pfam" id="PF10979">
    <property type="entry name" value="DUF2786"/>
    <property type="match status" value="1"/>
</dbReference>
<organism evidence="4 5">
    <name type="scientific">Sphaerimonospora thailandensis</name>
    <dbReference type="NCBI Taxonomy" id="795644"/>
    <lineage>
        <taxon>Bacteria</taxon>
        <taxon>Bacillati</taxon>
        <taxon>Actinomycetota</taxon>
        <taxon>Actinomycetes</taxon>
        <taxon>Streptosporangiales</taxon>
        <taxon>Streptosporangiaceae</taxon>
        <taxon>Sphaerimonospora</taxon>
    </lineage>
</organism>
<dbReference type="Pfam" id="PF23771">
    <property type="entry name" value="DUF7168"/>
    <property type="match status" value="1"/>
</dbReference>
<name>A0A8J3R7G7_9ACTN</name>
<evidence type="ECO:0000313" key="4">
    <source>
        <dbReference type="EMBL" id="GIH69775.1"/>
    </source>
</evidence>
<feature type="compositionally biased region" description="Basic residues" evidence="1">
    <location>
        <begin position="1"/>
        <end position="21"/>
    </location>
</feature>
<proteinExistence type="predicted"/>
<dbReference type="InterPro" id="IPR024498">
    <property type="entry name" value="DUF2786"/>
</dbReference>
<accession>A0A8J3R7G7</accession>